<proteinExistence type="predicted"/>
<sequence>MASTMQFSRRRAFFKTNPAHFATIIEWLDTHGVDWLRFYAAFVNWCIATVDRSQDPRTSDFSDAEERVVEVLAEFPTDTNRFLMIMEWFKDRICDGGVRDRGVIDMESHGLLLAVDFEGGKLQLNAAFICFLPMIRYLLLPHYPEQALSQFRESADHPLRIDDHDIEEAQTVLYHKVFTPSQRAAHRGEALEDRPTARRLRKLERRAQRAREQQAAAAQQSSVDLPLRLAPAPQPSGAAGMAMTLPVRPRTAAEHDEIAQEEEADEEGDREDDGQEEEGAHILSLGVMHWYDIFPQKQASYRMYNSGDSSLPWNERPEVKAGRKIVITTDSGPNEIGEVVDFDSSLRLRSTHEDFDGVRQPFGPTYRVPETADVQRLTVEEAEGVRQGDMCGRLQGAKLFAHQIMDDEPTEPDGALRVLDIVSNQHLKYHPAPVKTENDRRSDIYDKKTPYYISLRDDEMPTYVFWRRVQDPVPTVQKSARSRSASPSPEPTSPPEEPEVYRKPARSKSRSPSKILDPKDFSHMKTMPGTWPLYFRQYLMDYGLVHALEKLAITHPVQARAMEDDVDILTLHNHDLAQVFANIVKHGTMFDVTGLNEETLPDYEDSPNERADTEVLPSSEIADTEEVSDYVPTSPKYGSDEEVSPYAPTSPRYGSDEEVSPYVPTSPNYGLDTGVLPSTEIVDAESPSINHATVRAPTERPLDFLKYYGESSNGQQIIRGKTYCFFVEYNHFDHNAEKDMIPEEYIVRQVVHHGHNEGEASNSPRHSQHLQSQMRERLLQSQNAPGPREEPSRSPFKRVPTLTEVGKLQQLVRTLQNAVLRRTQSCPVCDTVFENGIEEASQHFEEHRQEFRHYQQLLGHDIDEASESETDEEVRAEMEKPSKHPVTGRPTISHISTRQQFKSVSPGKSVSFAPDTAGVRKAQSLRSPKRVIARPSKRTRPQDVTDPVVASSSKTRQPTKRKSPRSSPKAATKWNPGSPYPETKRWAAIYGPNGLPEAPVFDPPSPSGRAKKFKRLNNNRTTPLETEEGTVEGSTQRPTSLNPLTPARRTTRSVTPSRQQPKPVPAPYGPLKIPSGTPSRISSRRVTKSPTPNRQRSKTPIAHIPLKIPSASVSRLASGSKRGSRSRSLVEAENDSESEGKIRAAKRAGKRKANDDLFTISPAEERSQLRTIKRRKIVKAIDLIYRDQDAEDGLADSEPSPKRTKAPSKIVAVKFPKLSTKEKAKSLSPPARRVTRSASPKDVMASIETSSRVQSAEPAPVPKASSTVSRSRRSATPASAPAPVRTPPKTRRSTSPMVVIPVKRAALAKSSPKKTAKPKKSKSRELQALGSPTTTGTRSGRGYSVGSAAANGNRQASKVLKSKATGKVAKDSKKKAATGKDGRKGTKKAKGRK</sequence>
<evidence type="ECO:0000313" key="2">
    <source>
        <dbReference type="Proteomes" id="UP001320706"/>
    </source>
</evidence>
<reference evidence="1" key="1">
    <citation type="submission" date="2024-02" db="EMBL/GenBank/DDBJ databases">
        <title>Metagenome Assembled Genome of Zalaria obscura JY119.</title>
        <authorList>
            <person name="Vighnesh L."/>
            <person name="Jagadeeshwari U."/>
            <person name="Venkata Ramana C."/>
            <person name="Sasikala C."/>
        </authorList>
    </citation>
    <scope>NUCLEOTIDE SEQUENCE</scope>
    <source>
        <strain evidence="1">JY119</strain>
    </source>
</reference>
<comment type="caution">
    <text evidence="1">The sequence shown here is derived from an EMBL/GenBank/DDBJ whole genome shotgun (WGS) entry which is preliminary data.</text>
</comment>
<name>A0ACC3S4G9_9PEZI</name>
<dbReference type="Proteomes" id="UP001320706">
    <property type="component" value="Unassembled WGS sequence"/>
</dbReference>
<keyword evidence="2" id="KW-1185">Reference proteome</keyword>
<protein>
    <submittedName>
        <fullName evidence="1">Uncharacterized protein</fullName>
    </submittedName>
</protein>
<evidence type="ECO:0000313" key="1">
    <source>
        <dbReference type="EMBL" id="KAK8196125.1"/>
    </source>
</evidence>
<gene>
    <name evidence="1" type="ORF">M8818_007278</name>
</gene>
<organism evidence="1 2">
    <name type="scientific">Zalaria obscura</name>
    <dbReference type="NCBI Taxonomy" id="2024903"/>
    <lineage>
        <taxon>Eukaryota</taxon>
        <taxon>Fungi</taxon>
        <taxon>Dikarya</taxon>
        <taxon>Ascomycota</taxon>
        <taxon>Pezizomycotina</taxon>
        <taxon>Dothideomycetes</taxon>
        <taxon>Dothideomycetidae</taxon>
        <taxon>Dothideales</taxon>
        <taxon>Zalariaceae</taxon>
        <taxon>Zalaria</taxon>
    </lineage>
</organism>
<dbReference type="EMBL" id="JAMKPW020000042">
    <property type="protein sequence ID" value="KAK8196125.1"/>
    <property type="molecule type" value="Genomic_DNA"/>
</dbReference>
<accession>A0ACC3S4G9</accession>